<dbReference type="Pfam" id="PF13561">
    <property type="entry name" value="adh_short_C2"/>
    <property type="match status" value="1"/>
</dbReference>
<organism evidence="2 3">
    <name type="scientific">Telluria antibiotica</name>
    <dbReference type="NCBI Taxonomy" id="2717319"/>
    <lineage>
        <taxon>Bacteria</taxon>
        <taxon>Pseudomonadati</taxon>
        <taxon>Pseudomonadota</taxon>
        <taxon>Betaproteobacteria</taxon>
        <taxon>Burkholderiales</taxon>
        <taxon>Oxalobacteraceae</taxon>
        <taxon>Telluria group</taxon>
        <taxon>Telluria</taxon>
    </lineage>
</organism>
<dbReference type="Gene3D" id="3.40.50.720">
    <property type="entry name" value="NAD(P)-binding Rossmann-like Domain"/>
    <property type="match status" value="1"/>
</dbReference>
<dbReference type="InterPro" id="IPR036291">
    <property type="entry name" value="NAD(P)-bd_dom_sf"/>
</dbReference>
<keyword evidence="3" id="KW-1185">Reference proteome</keyword>
<protein>
    <submittedName>
        <fullName evidence="2">SDR family oxidoreductase</fullName>
    </submittedName>
</protein>
<dbReference type="PRINTS" id="PR00080">
    <property type="entry name" value="SDRFAMILY"/>
</dbReference>
<evidence type="ECO:0000313" key="2">
    <source>
        <dbReference type="EMBL" id="NIA52410.1"/>
    </source>
</evidence>
<dbReference type="RefSeq" id="WP_166855919.1">
    <property type="nucleotide sequence ID" value="NZ_JAAQOM010000001.1"/>
</dbReference>
<dbReference type="PANTHER" id="PTHR42879">
    <property type="entry name" value="3-OXOACYL-(ACYL-CARRIER-PROTEIN) REDUCTASE"/>
    <property type="match status" value="1"/>
</dbReference>
<dbReference type="SUPFAM" id="SSF51735">
    <property type="entry name" value="NAD(P)-binding Rossmann-fold domains"/>
    <property type="match status" value="1"/>
</dbReference>
<gene>
    <name evidence="2" type="ORF">HAV22_01915</name>
</gene>
<comment type="caution">
    <text evidence="2">The sequence shown here is derived from an EMBL/GenBank/DDBJ whole genome shotgun (WGS) entry which is preliminary data.</text>
</comment>
<comment type="similarity">
    <text evidence="1">Belongs to the short-chain dehydrogenases/reductases (SDR) family.</text>
</comment>
<dbReference type="EMBL" id="JAAQOM010000001">
    <property type="protein sequence ID" value="NIA52410.1"/>
    <property type="molecule type" value="Genomic_DNA"/>
</dbReference>
<evidence type="ECO:0000256" key="1">
    <source>
        <dbReference type="ARBA" id="ARBA00006484"/>
    </source>
</evidence>
<proteinExistence type="inferred from homology"/>
<reference evidence="2 3" key="1">
    <citation type="submission" date="2020-03" db="EMBL/GenBank/DDBJ databases">
        <title>Genome sequence of strain Massilia sp. TW-1.</title>
        <authorList>
            <person name="Chaudhary D.K."/>
        </authorList>
    </citation>
    <scope>NUCLEOTIDE SEQUENCE [LARGE SCALE GENOMIC DNA]</scope>
    <source>
        <strain evidence="2 3">TW-1</strain>
    </source>
</reference>
<dbReference type="PANTHER" id="PTHR42879:SF2">
    <property type="entry name" value="3-OXOACYL-[ACYL-CARRIER-PROTEIN] REDUCTASE FABG"/>
    <property type="match status" value="1"/>
</dbReference>
<dbReference type="Proteomes" id="UP000716322">
    <property type="component" value="Unassembled WGS sequence"/>
</dbReference>
<name>A0ABX0P626_9BURK</name>
<accession>A0ABX0P626</accession>
<dbReference type="InterPro" id="IPR050259">
    <property type="entry name" value="SDR"/>
</dbReference>
<evidence type="ECO:0000313" key="3">
    <source>
        <dbReference type="Proteomes" id="UP000716322"/>
    </source>
</evidence>
<dbReference type="InterPro" id="IPR002347">
    <property type="entry name" value="SDR_fam"/>
</dbReference>
<sequence length="275" mass="28510">METPVTHPSTLGRLNNKVAIVTGAGCVGPGWGNGRAVAVLFAQAGAQIFAVDKSMEAMEETIRRVREAGGTITAHTCDVTDSAAVEAMVAACKAEYGRVDILVNNVGGSAAGGPVALSEDKWDAQVAFNLKSVFLTCKHVLPVMEAQGYGAIVNTASTSGLRWTGSAQVAYAACKAGVIQLGKVVAVEYAKKGIRVNTVVPGQLHTPMVEARLAGQRSGGDVDKLLESRLSRIPLGFMGDGRDTANAALFLASDEAQFITGTEIVVDGGMTARCD</sequence>
<dbReference type="PRINTS" id="PR00081">
    <property type="entry name" value="GDHRDH"/>
</dbReference>